<dbReference type="PANTHER" id="PTHR42805:SF1">
    <property type="entry name" value="PTERIN-4-ALPHA-CARBINOLAMINE DEHYDRATASE-RELATED"/>
    <property type="match status" value="1"/>
</dbReference>
<evidence type="ECO:0000256" key="3">
    <source>
        <dbReference type="ARBA" id="ARBA00023239"/>
    </source>
</evidence>
<dbReference type="HAMAP" id="MF_00434">
    <property type="entry name" value="Pterin_4_alpha"/>
    <property type="match status" value="1"/>
</dbReference>
<dbReference type="GO" id="GO:0006729">
    <property type="term" value="P:tetrahydrobiopterin biosynthetic process"/>
    <property type="evidence" value="ECO:0007669"/>
    <property type="project" value="InterPro"/>
</dbReference>
<reference evidence="6" key="1">
    <citation type="submission" date="2016-10" db="EMBL/GenBank/DDBJ databases">
        <authorList>
            <person name="Varghese N."/>
            <person name="Submissions S."/>
        </authorList>
    </citation>
    <scope>NUCLEOTIDE SEQUENCE [LARGE SCALE GENOMIC DNA]</scope>
    <source>
        <strain evidence="6">DSM 6150</strain>
    </source>
</reference>
<dbReference type="PANTHER" id="PTHR42805">
    <property type="entry name" value="PTERIN-4-ALPHA-CARBINOLAMINE DEHYDRATASE-RELATED"/>
    <property type="match status" value="1"/>
</dbReference>
<evidence type="ECO:0000256" key="4">
    <source>
        <dbReference type="HAMAP-Rule" id="MF_00434"/>
    </source>
</evidence>
<keyword evidence="6" id="KW-1185">Reference proteome</keyword>
<evidence type="ECO:0000313" key="5">
    <source>
        <dbReference type="EMBL" id="SFN22743.1"/>
    </source>
</evidence>
<sequence>MSLAEERCSATPAKLDPIEAEMLASELDDWLVVDNKLEKTFRFKNFHETMAFANAVAWIAHKEDHHPDMELTFSRCRLSWSTRSVNGLSRNDILCAAKVDQLTPK</sequence>
<dbReference type="OrthoDB" id="9794987at2"/>
<gene>
    <name evidence="5" type="ORF">SAMN05660284_00923</name>
</gene>
<dbReference type="RefSeq" id="WP_091191980.1">
    <property type="nucleotide sequence ID" value="NZ_FOVE01000005.1"/>
</dbReference>
<comment type="catalytic activity">
    <reaction evidence="1 4">
        <text>(4aS,6R)-4a-hydroxy-L-erythro-5,6,7,8-tetrahydrobiopterin = (6R)-L-erythro-6,7-dihydrobiopterin + H2O</text>
        <dbReference type="Rhea" id="RHEA:11920"/>
        <dbReference type="ChEBI" id="CHEBI:15377"/>
        <dbReference type="ChEBI" id="CHEBI:15642"/>
        <dbReference type="ChEBI" id="CHEBI:43120"/>
        <dbReference type="EC" id="4.2.1.96"/>
    </reaction>
</comment>
<evidence type="ECO:0000313" key="6">
    <source>
        <dbReference type="Proteomes" id="UP000242869"/>
    </source>
</evidence>
<dbReference type="InterPro" id="IPR036428">
    <property type="entry name" value="PCD_sf"/>
</dbReference>
<keyword evidence="3 4" id="KW-0456">Lyase</keyword>
<dbReference type="AlphaFoldDB" id="A0A1I4XB66"/>
<name>A0A1I4XB66_9NEIS</name>
<protein>
    <recommendedName>
        <fullName evidence="4">Putative pterin-4-alpha-carbinolamine dehydratase</fullName>
        <shortName evidence="4">PHS</shortName>
        <ecNumber evidence="4">4.2.1.96</ecNumber>
    </recommendedName>
    <alternativeName>
        <fullName evidence="4">4-alpha-hydroxy-tetrahydropterin dehydratase</fullName>
    </alternativeName>
    <alternativeName>
        <fullName evidence="4">Pterin carbinolamine dehydratase</fullName>
        <shortName evidence="4">PCD</shortName>
    </alternativeName>
</protein>
<dbReference type="GO" id="GO:0008124">
    <property type="term" value="F:4-alpha-hydroxytetrahydrobiopterin dehydratase activity"/>
    <property type="evidence" value="ECO:0007669"/>
    <property type="project" value="UniProtKB-UniRule"/>
</dbReference>
<evidence type="ECO:0000256" key="2">
    <source>
        <dbReference type="ARBA" id="ARBA00006472"/>
    </source>
</evidence>
<dbReference type="Gene3D" id="3.30.1360.20">
    <property type="entry name" value="Transcriptional coactivator/pterin dehydratase"/>
    <property type="match status" value="1"/>
</dbReference>
<comment type="similarity">
    <text evidence="2 4">Belongs to the pterin-4-alpha-carbinolamine dehydratase family.</text>
</comment>
<dbReference type="Pfam" id="PF01329">
    <property type="entry name" value="Pterin_4a"/>
    <property type="match status" value="1"/>
</dbReference>
<dbReference type="InterPro" id="IPR050376">
    <property type="entry name" value="Pterin-4-alpha-carb_dehyd"/>
</dbReference>
<dbReference type="EMBL" id="FOVE01000005">
    <property type="protein sequence ID" value="SFN22743.1"/>
    <property type="molecule type" value="Genomic_DNA"/>
</dbReference>
<dbReference type="CDD" id="cd00913">
    <property type="entry name" value="PCD_DCoH_subfamily_a"/>
    <property type="match status" value="1"/>
</dbReference>
<dbReference type="EC" id="4.2.1.96" evidence="4"/>
<organism evidence="5 6">
    <name type="scientific">Formivibrio citricus</name>
    <dbReference type="NCBI Taxonomy" id="83765"/>
    <lineage>
        <taxon>Bacteria</taxon>
        <taxon>Pseudomonadati</taxon>
        <taxon>Pseudomonadota</taxon>
        <taxon>Betaproteobacteria</taxon>
        <taxon>Neisseriales</taxon>
        <taxon>Chitinibacteraceae</taxon>
        <taxon>Formivibrio</taxon>
    </lineage>
</organism>
<evidence type="ECO:0000256" key="1">
    <source>
        <dbReference type="ARBA" id="ARBA00001554"/>
    </source>
</evidence>
<dbReference type="STRING" id="83765.SAMN05660284_00923"/>
<dbReference type="SUPFAM" id="SSF55248">
    <property type="entry name" value="PCD-like"/>
    <property type="match status" value="1"/>
</dbReference>
<dbReference type="Proteomes" id="UP000242869">
    <property type="component" value="Unassembled WGS sequence"/>
</dbReference>
<dbReference type="InterPro" id="IPR001533">
    <property type="entry name" value="Pterin_deHydtase"/>
</dbReference>
<proteinExistence type="inferred from homology"/>
<accession>A0A1I4XB66</accession>